<dbReference type="InterPro" id="IPR046495">
    <property type="entry name" value="DUF6588"/>
</dbReference>
<feature type="signal peptide" evidence="1">
    <location>
        <begin position="1"/>
        <end position="21"/>
    </location>
</feature>
<dbReference type="EMBL" id="QOVW01000098">
    <property type="protein sequence ID" value="RDB35183.1"/>
    <property type="molecule type" value="Genomic_DNA"/>
</dbReference>
<evidence type="ECO:0000256" key="1">
    <source>
        <dbReference type="SAM" id="SignalP"/>
    </source>
</evidence>
<dbReference type="Pfam" id="PF20230">
    <property type="entry name" value="DUF6588"/>
    <property type="match status" value="1"/>
</dbReference>
<reference evidence="2" key="1">
    <citation type="submission" date="2018-04" db="EMBL/GenBank/DDBJ databases">
        <title>Draft genome sequence of the Candidatus Spirobacillus cienkowskii, a pathogen of freshwater Daphnia species, reconstructed from hemolymph metagenomic reads.</title>
        <authorList>
            <person name="Bresciani L."/>
            <person name="Lemos L.N."/>
            <person name="Wale N."/>
            <person name="Lin J.Y."/>
            <person name="Fernandes G.R."/>
            <person name="Duffy M.A."/>
            <person name="Rodrigues J.M."/>
        </authorList>
    </citation>
    <scope>NUCLEOTIDE SEQUENCE [LARGE SCALE GENOMIC DNA]</scope>
    <source>
        <strain evidence="2">Binning01</strain>
    </source>
</reference>
<comment type="caution">
    <text evidence="2">The sequence shown here is derived from an EMBL/GenBank/DDBJ whole genome shotgun (WGS) entry which is preliminary data.</text>
</comment>
<evidence type="ECO:0000313" key="3">
    <source>
        <dbReference type="Proteomes" id="UP000253934"/>
    </source>
</evidence>
<feature type="chain" id="PRO_5017017339" description="Outer membrane protein beta-barrel domain-containing protein" evidence="1">
    <location>
        <begin position="22"/>
        <end position="256"/>
    </location>
</feature>
<dbReference type="AlphaFoldDB" id="A0A369KTV3"/>
<dbReference type="Proteomes" id="UP000253934">
    <property type="component" value="Unassembled WGS sequence"/>
</dbReference>
<name>A0A369KTV3_9BACT</name>
<organism evidence="2 3">
    <name type="scientific">Spirobacillus cienkowskii</name>
    <dbReference type="NCBI Taxonomy" id="495820"/>
    <lineage>
        <taxon>Bacteria</taxon>
        <taxon>Pseudomonadati</taxon>
        <taxon>Bdellovibrionota</taxon>
        <taxon>Oligoflexia</taxon>
        <taxon>Silvanigrellales</taxon>
        <taxon>Spirobacillus</taxon>
    </lineage>
</organism>
<gene>
    <name evidence="2" type="ORF">DCC88_11455</name>
</gene>
<protein>
    <recommendedName>
        <fullName evidence="4">Outer membrane protein beta-barrel domain-containing protein</fullName>
    </recommendedName>
</protein>
<keyword evidence="1" id="KW-0732">Signal</keyword>
<sequence>MKLYFKFILILNLFFYNTSFAKSIDINFTSQISDDDYKKVVESVINPTRFQFIEAPSSTTKKLIALSFSAGVGISLVSIPQSTIDAINANTNLSNNFPNSLLIPRIIAKVGLPGNFDLAINYAKIPDNPISISGIGIQYGFYNPRLLPISLSIRGGYTQLTGFSELTANTKSLEGLIGIYIPFIKPYAGIGNNWSKSNTEVSKTISNQSFNLTKSAEWSQFYSTVGIQFISIIGIALEAQFSSNQTLYNAKLSLEI</sequence>
<evidence type="ECO:0000313" key="2">
    <source>
        <dbReference type="EMBL" id="RDB35183.1"/>
    </source>
</evidence>
<accession>A0A369KTV3</accession>
<proteinExistence type="predicted"/>
<evidence type="ECO:0008006" key="4">
    <source>
        <dbReference type="Google" id="ProtNLM"/>
    </source>
</evidence>
<keyword evidence="3" id="KW-1185">Reference proteome</keyword>